<evidence type="ECO:0000256" key="1">
    <source>
        <dbReference type="ARBA" id="ARBA00023002"/>
    </source>
</evidence>
<dbReference type="PRINTS" id="PR00086">
    <property type="entry name" value="LLDHDRGNASE"/>
</dbReference>
<keyword evidence="1" id="KW-0560">Oxidoreductase</keyword>
<dbReference type="STRING" id="1618573.UT19_C0007G0004"/>
<comment type="caution">
    <text evidence="4">The sequence shown here is derived from an EMBL/GenBank/DDBJ whole genome shotgun (WGS) entry which is preliminary data.</text>
</comment>
<dbReference type="InterPro" id="IPR001236">
    <property type="entry name" value="Lactate/malate_DH_N"/>
</dbReference>
<dbReference type="PANTHER" id="PTHR43128:SF16">
    <property type="entry name" value="L-LACTATE DEHYDROGENASE"/>
    <property type="match status" value="1"/>
</dbReference>
<dbReference type="InterPro" id="IPR015955">
    <property type="entry name" value="Lactate_DH/Glyco_Ohase_4_C"/>
</dbReference>
<dbReference type="GO" id="GO:0004459">
    <property type="term" value="F:L-lactate dehydrogenase (NAD+) activity"/>
    <property type="evidence" value="ECO:0007669"/>
    <property type="project" value="TreeGrafter"/>
</dbReference>
<sequence length="505" mass="58076">MKVNQENIKDNEVIFSVPGTNLRFKLINTPKFLSVKPKKKIRLNIAEKLPKDYLAFHAALLKKNNKGILITGKSGSGKTTLAFELQKQGYQILANDFVVLWLEGEIIYAGDLNLYKNNIGKKKMKVDKVICLEPQDKRDIFSFDWQEWCKFYYKTLQPINKKGLKTNNSMVFKKAYEIHVVLGNRQNILRWLTAYSRLCSTNNISSLGILGFGTIGSSLVASVLEKTWLKGLSIYSTKLKELKGVKMDIESARPNISIKIANTSKDLFSYSDIVVISFNVNNPQNIITKYGERMRKLYSHLEVIWNLSRDLRLINFKGIIFIVTNPVDILSTAIYYFTNLDEEGKYDWRGLLSNQVFGVGLGLDYKRLKTLTQKNYEVVGEHGENLILAVVKGNKLHELKNDKLLKKVVNFSPSIRKYTKRTIYGPVKEISDLLDAFINNNRCVRLSSLQKEGYFLGNIYNLSNGVLNQKYFFNKKLRFKYKKILKSYSTTWNNLIKKHSNITSS</sequence>
<dbReference type="Gene3D" id="3.40.50.720">
    <property type="entry name" value="NAD(P)-binding Rossmann-like Domain"/>
    <property type="match status" value="1"/>
</dbReference>
<feature type="domain" description="Lactate/malate dehydrogenase N-terminal" evidence="3">
    <location>
        <begin position="208"/>
        <end position="342"/>
    </location>
</feature>
<gene>
    <name evidence="4" type="ORF">UT19_C0007G0004</name>
</gene>
<proteinExistence type="predicted"/>
<dbReference type="Pfam" id="PF00056">
    <property type="entry name" value="Ldh_1_N"/>
    <property type="match status" value="1"/>
</dbReference>
<evidence type="ECO:0000259" key="3">
    <source>
        <dbReference type="Pfam" id="PF00056"/>
    </source>
</evidence>
<evidence type="ECO:0000313" key="4">
    <source>
        <dbReference type="EMBL" id="KKQ93760.1"/>
    </source>
</evidence>
<dbReference type="Proteomes" id="UP000034932">
    <property type="component" value="Unassembled WGS sequence"/>
</dbReference>
<dbReference type="InterPro" id="IPR036291">
    <property type="entry name" value="NAD(P)-bd_dom_sf"/>
</dbReference>
<evidence type="ECO:0000256" key="2">
    <source>
        <dbReference type="ARBA" id="ARBA00023027"/>
    </source>
</evidence>
<protein>
    <submittedName>
        <fullName evidence="4">L-lactate dehydrogenase</fullName>
    </submittedName>
</protein>
<dbReference type="EMBL" id="LBVW01000007">
    <property type="protein sequence ID" value="KKQ93760.1"/>
    <property type="molecule type" value="Genomic_DNA"/>
</dbReference>
<dbReference type="InterPro" id="IPR027417">
    <property type="entry name" value="P-loop_NTPase"/>
</dbReference>
<name>A0A0G0M0B9_9BACT</name>
<dbReference type="SUPFAM" id="SSF53795">
    <property type="entry name" value="PEP carboxykinase-like"/>
    <property type="match status" value="1"/>
</dbReference>
<dbReference type="SUPFAM" id="SSF56327">
    <property type="entry name" value="LDH C-terminal domain-like"/>
    <property type="match status" value="1"/>
</dbReference>
<accession>A0A0G0M0B9</accession>
<dbReference type="Gene3D" id="3.40.50.300">
    <property type="entry name" value="P-loop containing nucleotide triphosphate hydrolases"/>
    <property type="match status" value="1"/>
</dbReference>
<reference evidence="4 5" key="1">
    <citation type="journal article" date="2015" name="Nature">
        <title>rRNA introns, odd ribosomes, and small enigmatic genomes across a large radiation of phyla.</title>
        <authorList>
            <person name="Brown C.T."/>
            <person name="Hug L.A."/>
            <person name="Thomas B.C."/>
            <person name="Sharon I."/>
            <person name="Castelle C.J."/>
            <person name="Singh A."/>
            <person name="Wilkins M.J."/>
            <person name="Williams K.H."/>
            <person name="Banfield J.F."/>
        </authorList>
    </citation>
    <scope>NUCLEOTIDE SEQUENCE [LARGE SCALE GENOMIC DNA]</scope>
</reference>
<dbReference type="AlphaFoldDB" id="A0A0G0M0B9"/>
<dbReference type="InterPro" id="IPR001557">
    <property type="entry name" value="L-lactate/malate_DH"/>
</dbReference>
<keyword evidence="2" id="KW-0520">NAD</keyword>
<dbReference type="SUPFAM" id="SSF51735">
    <property type="entry name" value="NAD(P)-binding Rossmann-fold domains"/>
    <property type="match status" value="1"/>
</dbReference>
<evidence type="ECO:0000313" key="5">
    <source>
        <dbReference type="Proteomes" id="UP000034932"/>
    </source>
</evidence>
<organism evidence="4 5">
    <name type="scientific">Candidatus Woesebacteria bacterium GW2011_GWB1_39_10b</name>
    <dbReference type="NCBI Taxonomy" id="1618573"/>
    <lineage>
        <taxon>Bacteria</taxon>
        <taxon>Candidatus Woeseibacteriota</taxon>
    </lineage>
</organism>
<dbReference type="GO" id="GO:0006089">
    <property type="term" value="P:lactate metabolic process"/>
    <property type="evidence" value="ECO:0007669"/>
    <property type="project" value="TreeGrafter"/>
</dbReference>
<dbReference type="PANTHER" id="PTHR43128">
    <property type="entry name" value="L-2-HYDROXYCARBOXYLATE DEHYDROGENASE (NAD(P)(+))"/>
    <property type="match status" value="1"/>
</dbReference>